<dbReference type="SUPFAM" id="SSF52540">
    <property type="entry name" value="P-loop containing nucleoside triphosphate hydrolases"/>
    <property type="match status" value="2"/>
</dbReference>
<accession>A0ABV1D430</accession>
<dbReference type="Pfam" id="PF00005">
    <property type="entry name" value="ABC_tran"/>
    <property type="match status" value="2"/>
</dbReference>
<sequence length="462" mass="51194">MTQAGKSTLMKVLLGIYTPEEGTVTYKGKKVNFTSPLDALHSGIAMIHQEISLIPTMDVTENIWLGRENQFMKAGMIHKKARYEKTEELLKQLDIKLDIKALVKNLSVAQMQMVELIRATSYGADVIIMDEPTSALADDEVKTLYRIVADLSRKGVSIIFISHKLEEIFDICDRVSVYRDGQYIATRDCTDITQPELVNMIAGRDITNLFPKQTAEIGDVVLEVKNFNRIGVFKDINFSVRRGEILGISGLVGAGRSEIMRAVFGSDPKDSGEVFIDGRQVRIRNPKDALDNGLAMLTEDRMRSGSIYALSVKANTTIAVLGRLCNKMGVIDSKKEREVFEENRDMMAVKCSSEKQLISQLSGGNQQKVLIGRWLLTEPKVLIVDEPTRGIDVGSKSEIHKLLSTLAGKGMAIIMISSELPEILGMSDRILVIRHGRVVCECDRAEATQESLITHAFGASQA</sequence>
<gene>
    <name evidence="10" type="ORF">WMQ36_09170</name>
</gene>
<organism evidence="10 11">
    <name type="scientific">Enterocloster hominis</name>
    <name type="common">ex Hitch et al. 2024</name>
    <dbReference type="NCBI Taxonomy" id="1917870"/>
    <lineage>
        <taxon>Bacteria</taxon>
        <taxon>Bacillati</taxon>
        <taxon>Bacillota</taxon>
        <taxon>Clostridia</taxon>
        <taxon>Lachnospirales</taxon>
        <taxon>Lachnospiraceae</taxon>
        <taxon>Enterocloster</taxon>
    </lineage>
</organism>
<evidence type="ECO:0000256" key="5">
    <source>
        <dbReference type="ARBA" id="ARBA00022741"/>
    </source>
</evidence>
<name>A0ABV1D430_9FIRM</name>
<dbReference type="SMART" id="SM00382">
    <property type="entry name" value="AAA"/>
    <property type="match status" value="2"/>
</dbReference>
<dbReference type="PANTHER" id="PTHR43790:SF3">
    <property type="entry name" value="D-ALLOSE IMPORT ATP-BINDING PROTEIN ALSA-RELATED"/>
    <property type="match status" value="1"/>
</dbReference>
<dbReference type="EMBL" id="JBBMFM010000025">
    <property type="protein sequence ID" value="MEQ2425141.1"/>
    <property type="molecule type" value="Genomic_DNA"/>
</dbReference>
<dbReference type="CDD" id="cd03215">
    <property type="entry name" value="ABC_Carb_Monos_II"/>
    <property type="match status" value="1"/>
</dbReference>
<dbReference type="PROSITE" id="PS00211">
    <property type="entry name" value="ABC_TRANSPORTER_1"/>
    <property type="match status" value="1"/>
</dbReference>
<dbReference type="PANTHER" id="PTHR43790">
    <property type="entry name" value="CARBOHYDRATE TRANSPORT ATP-BINDING PROTEIN MG119-RELATED"/>
    <property type="match status" value="1"/>
</dbReference>
<evidence type="ECO:0000256" key="6">
    <source>
        <dbReference type="ARBA" id="ARBA00022840"/>
    </source>
</evidence>
<evidence type="ECO:0000256" key="4">
    <source>
        <dbReference type="ARBA" id="ARBA00022737"/>
    </source>
</evidence>
<dbReference type="InterPro" id="IPR027417">
    <property type="entry name" value="P-loop_NTPase"/>
</dbReference>
<comment type="caution">
    <text evidence="10">The sequence shown here is derived from an EMBL/GenBank/DDBJ whole genome shotgun (WGS) entry which is preliminary data.</text>
</comment>
<keyword evidence="11" id="KW-1185">Reference proteome</keyword>
<dbReference type="Proteomes" id="UP001454086">
    <property type="component" value="Unassembled WGS sequence"/>
</dbReference>
<dbReference type="InterPro" id="IPR017871">
    <property type="entry name" value="ABC_transporter-like_CS"/>
</dbReference>
<keyword evidence="8" id="KW-0472">Membrane</keyword>
<dbReference type="PROSITE" id="PS50893">
    <property type="entry name" value="ABC_TRANSPORTER_2"/>
    <property type="match status" value="2"/>
</dbReference>
<dbReference type="InterPro" id="IPR003439">
    <property type="entry name" value="ABC_transporter-like_ATP-bd"/>
</dbReference>
<evidence type="ECO:0000313" key="10">
    <source>
        <dbReference type="EMBL" id="MEQ2425141.1"/>
    </source>
</evidence>
<evidence type="ECO:0000259" key="9">
    <source>
        <dbReference type="PROSITE" id="PS50893"/>
    </source>
</evidence>
<dbReference type="CDD" id="cd03216">
    <property type="entry name" value="ABC_Carb_Monos_I"/>
    <property type="match status" value="1"/>
</dbReference>
<dbReference type="InterPro" id="IPR050107">
    <property type="entry name" value="ABC_carbohydrate_import_ATPase"/>
</dbReference>
<dbReference type="Gene3D" id="3.40.50.300">
    <property type="entry name" value="P-loop containing nucleotide triphosphate hydrolases"/>
    <property type="match status" value="2"/>
</dbReference>
<dbReference type="RefSeq" id="WP_349118149.1">
    <property type="nucleotide sequence ID" value="NZ_JBBMFM010000025.1"/>
</dbReference>
<protein>
    <submittedName>
        <fullName evidence="10">Sugar ABC transporter ATP-binding protein</fullName>
    </submittedName>
</protein>
<keyword evidence="7" id="KW-1278">Translocase</keyword>
<proteinExistence type="predicted"/>
<dbReference type="InterPro" id="IPR003593">
    <property type="entry name" value="AAA+_ATPase"/>
</dbReference>
<keyword evidence="2" id="KW-1003">Cell membrane</keyword>
<keyword evidence="6 10" id="KW-0067">ATP-binding</keyword>
<feature type="domain" description="ABC transporter" evidence="9">
    <location>
        <begin position="215"/>
        <end position="460"/>
    </location>
</feature>
<feature type="domain" description="ABC transporter" evidence="9">
    <location>
        <begin position="1"/>
        <end position="205"/>
    </location>
</feature>
<reference evidence="10 11" key="1">
    <citation type="submission" date="2024-03" db="EMBL/GenBank/DDBJ databases">
        <title>Human intestinal bacterial collection.</title>
        <authorList>
            <person name="Pauvert C."/>
            <person name="Hitch T.C.A."/>
            <person name="Clavel T."/>
        </authorList>
    </citation>
    <scope>NUCLEOTIDE SEQUENCE [LARGE SCALE GENOMIC DNA]</scope>
    <source>
        <strain evidence="10 11">CLA-SR-H021</strain>
    </source>
</reference>
<evidence type="ECO:0000256" key="3">
    <source>
        <dbReference type="ARBA" id="ARBA00022597"/>
    </source>
</evidence>
<dbReference type="GO" id="GO:0005524">
    <property type="term" value="F:ATP binding"/>
    <property type="evidence" value="ECO:0007669"/>
    <property type="project" value="UniProtKB-KW"/>
</dbReference>
<keyword evidence="3" id="KW-0762">Sugar transport</keyword>
<evidence type="ECO:0000256" key="8">
    <source>
        <dbReference type="ARBA" id="ARBA00023136"/>
    </source>
</evidence>
<evidence type="ECO:0000256" key="7">
    <source>
        <dbReference type="ARBA" id="ARBA00022967"/>
    </source>
</evidence>
<keyword evidence="4" id="KW-0677">Repeat</keyword>
<keyword evidence="5" id="KW-0547">Nucleotide-binding</keyword>
<evidence type="ECO:0000256" key="1">
    <source>
        <dbReference type="ARBA" id="ARBA00022448"/>
    </source>
</evidence>
<evidence type="ECO:0000313" key="11">
    <source>
        <dbReference type="Proteomes" id="UP001454086"/>
    </source>
</evidence>
<evidence type="ECO:0000256" key="2">
    <source>
        <dbReference type="ARBA" id="ARBA00022475"/>
    </source>
</evidence>
<keyword evidence="1" id="KW-0813">Transport</keyword>